<sequence>MISKINVLEYRLNDEFNDFPALYHYKNLEREQIYVRRECELFVKDGIIYQQTSSALEDDRFVIYVEETKKESPIRSGPTYDNLVIEVREFKNIGERKILHTYHCFNHDEVLGYLGNTYITLSQKEYCRVLAEVDEDRKAYILFVEDTGLIIED</sequence>
<protein>
    <submittedName>
        <fullName evidence="1">Uncharacterized protein</fullName>
    </submittedName>
</protein>
<evidence type="ECO:0000313" key="1">
    <source>
        <dbReference type="EMBL" id="RBW67823.1"/>
    </source>
</evidence>
<dbReference type="RefSeq" id="WP_113807958.1">
    <property type="nucleotide sequence ID" value="NZ_QOCW01000029.1"/>
</dbReference>
<keyword evidence="2" id="KW-1185">Reference proteome</keyword>
<proteinExistence type="predicted"/>
<gene>
    <name evidence="1" type="ORF">DS031_19955</name>
</gene>
<name>A0A366XUK4_9BACI</name>
<evidence type="ECO:0000313" key="2">
    <source>
        <dbReference type="Proteomes" id="UP000253314"/>
    </source>
</evidence>
<dbReference type="AlphaFoldDB" id="A0A366XUK4"/>
<dbReference type="OrthoDB" id="1682087at2"/>
<dbReference type="Proteomes" id="UP000253314">
    <property type="component" value="Unassembled WGS sequence"/>
</dbReference>
<reference evidence="1 2" key="1">
    <citation type="submission" date="2018-07" db="EMBL/GenBank/DDBJ databases">
        <title>Lottiidibacillus patelloidae gen. nov., sp. nov., isolated from the intestinal tract of a marine limpet and the reclassification of B. taeanensis BH030017T, B. algicola KMM 3737T and B. hwajinpoensis SW-72T as genus Lottiidibacillus.</title>
        <authorList>
            <person name="Liu R."/>
            <person name="Huang Z."/>
        </authorList>
    </citation>
    <scope>NUCLEOTIDE SEQUENCE [LARGE SCALE GENOMIC DNA]</scope>
    <source>
        <strain evidence="1 2">BH030017</strain>
    </source>
</reference>
<accession>A0A366XUK4</accession>
<comment type="caution">
    <text evidence="1">The sequence shown here is derived from an EMBL/GenBank/DDBJ whole genome shotgun (WGS) entry which is preliminary data.</text>
</comment>
<organism evidence="1 2">
    <name type="scientific">Bacillus taeanensis</name>
    <dbReference type="NCBI Taxonomy" id="273032"/>
    <lineage>
        <taxon>Bacteria</taxon>
        <taxon>Bacillati</taxon>
        <taxon>Bacillota</taxon>
        <taxon>Bacilli</taxon>
        <taxon>Bacillales</taxon>
        <taxon>Bacillaceae</taxon>
        <taxon>Bacillus</taxon>
    </lineage>
</organism>
<dbReference type="EMBL" id="QOCW01000029">
    <property type="protein sequence ID" value="RBW67823.1"/>
    <property type="molecule type" value="Genomic_DNA"/>
</dbReference>